<geneLocation type="plasmid" evidence="1 2">
    <name>unnamed</name>
</geneLocation>
<proteinExistence type="predicted"/>
<evidence type="ECO:0000313" key="1">
    <source>
        <dbReference type="EMBL" id="AXK43875.1"/>
    </source>
</evidence>
<protein>
    <recommendedName>
        <fullName evidence="3">RES domain-containing protein</fullName>
    </recommendedName>
</protein>
<evidence type="ECO:0000313" key="2">
    <source>
        <dbReference type="Proteomes" id="UP000254508"/>
    </source>
</evidence>
<dbReference type="KEGG" id="err:DVR09_15585"/>
<evidence type="ECO:0008006" key="3">
    <source>
        <dbReference type="Google" id="ProtNLM"/>
    </source>
</evidence>
<reference evidence="1 2" key="1">
    <citation type="submission" date="2018-07" db="EMBL/GenBank/DDBJ databases">
        <title>Genome sequence of Erythrobacter strain YH-07, an antagonistic bacterium isolated from Yellow Sea.</title>
        <authorList>
            <person name="Tang T."/>
            <person name="Liu Q."/>
            <person name="Sun X."/>
        </authorList>
    </citation>
    <scope>NUCLEOTIDE SEQUENCE [LARGE SCALE GENOMIC DNA]</scope>
    <source>
        <strain evidence="1 2">YH-07</strain>
        <plasmid evidence="1 2">unnamed</plasmid>
    </source>
</reference>
<dbReference type="RefSeq" id="WP_115418188.1">
    <property type="nucleotide sequence ID" value="NZ_CP031358.1"/>
</dbReference>
<name>A0A345YIX3_9SPHN</name>
<organism evidence="1 2">
    <name type="scientific">Erythrobacter aureus</name>
    <dbReference type="NCBI Taxonomy" id="2182384"/>
    <lineage>
        <taxon>Bacteria</taxon>
        <taxon>Pseudomonadati</taxon>
        <taxon>Pseudomonadota</taxon>
        <taxon>Alphaproteobacteria</taxon>
        <taxon>Sphingomonadales</taxon>
        <taxon>Erythrobacteraceae</taxon>
        <taxon>Erythrobacter/Porphyrobacter group</taxon>
        <taxon>Erythrobacter</taxon>
    </lineage>
</organism>
<gene>
    <name evidence="1" type="ORF">DVR09_15585</name>
</gene>
<dbReference type="EMBL" id="CP031358">
    <property type="protein sequence ID" value="AXK43875.1"/>
    <property type="molecule type" value="Genomic_DNA"/>
</dbReference>
<keyword evidence="2" id="KW-1185">Reference proteome</keyword>
<dbReference type="AlphaFoldDB" id="A0A345YIX3"/>
<keyword evidence="1" id="KW-0614">Plasmid</keyword>
<dbReference type="Proteomes" id="UP000254508">
    <property type="component" value="Plasmid unnamed"/>
</dbReference>
<sequence>MHGLTLGHRFHPGRLWSDLGWPVVYHSTDWGDEIVKDGFIKGNPLKMAAHIEGRSHEGRTGISVTRSAYFARQFANIIFVLDLRRLRQRYRLSPRAEGAYDAAHPHGDYRLEAEEFIHAERIDLAPYLLGIWLKKQDWGGIEFEGRLLNHPKFRGFFREPSC</sequence>
<accession>A0A345YIX3</accession>